<keyword evidence="1" id="KW-0812">Transmembrane</keyword>
<keyword evidence="1" id="KW-0472">Membrane</keyword>
<feature type="transmembrane region" description="Helical" evidence="1">
    <location>
        <begin position="92"/>
        <end position="113"/>
    </location>
</feature>
<feature type="transmembrane region" description="Helical" evidence="1">
    <location>
        <begin position="17"/>
        <end position="40"/>
    </location>
</feature>
<protein>
    <submittedName>
        <fullName evidence="2">Uncharacterized protein</fullName>
    </submittedName>
</protein>
<keyword evidence="3" id="KW-1185">Reference proteome</keyword>
<feature type="transmembrane region" description="Helical" evidence="1">
    <location>
        <begin position="197"/>
        <end position="221"/>
    </location>
</feature>
<evidence type="ECO:0000256" key="1">
    <source>
        <dbReference type="SAM" id="Phobius"/>
    </source>
</evidence>
<dbReference type="EMBL" id="CP031376">
    <property type="protein sequence ID" value="AXK51580.1"/>
    <property type="molecule type" value="Genomic_DNA"/>
</dbReference>
<name>A0A345Z4Q1_9MOLU</name>
<dbReference type="AlphaFoldDB" id="A0A345Z4Q1"/>
<dbReference type="KEGG" id="salx:SALLE_v1c09100"/>
<proteinExistence type="predicted"/>
<dbReference type="Proteomes" id="UP000254792">
    <property type="component" value="Chromosome"/>
</dbReference>
<gene>
    <name evidence="2" type="ORF">SALLE_v1c09100</name>
</gene>
<keyword evidence="1" id="KW-1133">Transmembrane helix</keyword>
<organism evidence="2 3">
    <name type="scientific">Spiroplasma alleghenense</name>
    <dbReference type="NCBI Taxonomy" id="216931"/>
    <lineage>
        <taxon>Bacteria</taxon>
        <taxon>Bacillati</taxon>
        <taxon>Mycoplasmatota</taxon>
        <taxon>Mollicutes</taxon>
        <taxon>Entomoplasmatales</taxon>
        <taxon>Spiroplasmataceae</taxon>
        <taxon>Spiroplasma</taxon>
    </lineage>
</organism>
<feature type="transmembrane region" description="Helical" evidence="1">
    <location>
        <begin position="125"/>
        <end position="147"/>
    </location>
</feature>
<dbReference type="RefSeq" id="WP_115558474.1">
    <property type="nucleotide sequence ID" value="NZ_CP031376.1"/>
</dbReference>
<evidence type="ECO:0000313" key="2">
    <source>
        <dbReference type="EMBL" id="AXK51580.1"/>
    </source>
</evidence>
<sequence length="240" mass="28182">MKAEIITKQETSKLNKYYIWIILSAAFLSVLIFILCFLVAGKSQFLFEIPHVKEDYFNGFLNEKGEQLQFRRFKLSIALASFGKEGLINVQVMYTLTFYLPAIFALAELFEIPRIKKNKINDKQVLWLSFVLMLVLINVIAQLIMFLSPNIMEITFRKYLNVYYEENFLSSTIGGEILESQIADAVQGLNEIYSNKFHILAIIIIVLCFIELIIISFFFFFRQKDFFKKRKTKIRNELIE</sequence>
<accession>A0A345Z4Q1</accession>
<reference evidence="2 3" key="1">
    <citation type="submission" date="2018-07" db="EMBL/GenBank/DDBJ databases">
        <title>Complete genome sequence of Spiroplasma alleghenense PLHS-1 (ATCC 51752).</title>
        <authorList>
            <person name="Chou L."/>
            <person name="Lee T.-Y."/>
            <person name="Tsai Y.-M."/>
            <person name="Kuo C.-H."/>
        </authorList>
    </citation>
    <scope>NUCLEOTIDE SEQUENCE [LARGE SCALE GENOMIC DNA]</scope>
    <source>
        <strain evidence="2 3">PLHS-1</strain>
    </source>
</reference>
<evidence type="ECO:0000313" key="3">
    <source>
        <dbReference type="Proteomes" id="UP000254792"/>
    </source>
</evidence>